<protein>
    <submittedName>
        <fullName evidence="1">Uncharacterized protein</fullName>
    </submittedName>
</protein>
<dbReference type="AlphaFoldDB" id="A0A7Y9XEL9"/>
<dbReference type="EMBL" id="JACCHL010000001">
    <property type="protein sequence ID" value="NYH52940.1"/>
    <property type="molecule type" value="Genomic_DNA"/>
</dbReference>
<organism evidence="1 2">
    <name type="scientific">Nocardiopsis sinuspersici</name>
    <dbReference type="NCBI Taxonomy" id="501010"/>
    <lineage>
        <taxon>Bacteria</taxon>
        <taxon>Bacillati</taxon>
        <taxon>Actinomycetota</taxon>
        <taxon>Actinomycetes</taxon>
        <taxon>Streptosporangiales</taxon>
        <taxon>Nocardiopsidaceae</taxon>
        <taxon>Nocardiopsis</taxon>
    </lineage>
</organism>
<proteinExistence type="predicted"/>
<comment type="caution">
    <text evidence="1">The sequence shown here is derived from an EMBL/GenBank/DDBJ whole genome shotgun (WGS) entry which is preliminary data.</text>
</comment>
<evidence type="ECO:0000313" key="2">
    <source>
        <dbReference type="Proteomes" id="UP000584931"/>
    </source>
</evidence>
<reference evidence="1 2" key="1">
    <citation type="submission" date="2020-07" db="EMBL/GenBank/DDBJ databases">
        <title>Sequencing the genomes of 1000 actinobacteria strains.</title>
        <authorList>
            <person name="Klenk H.-P."/>
        </authorList>
    </citation>
    <scope>NUCLEOTIDE SEQUENCE [LARGE SCALE GENOMIC DNA]</scope>
    <source>
        <strain evidence="1 2">DSM 45278</strain>
    </source>
</reference>
<dbReference type="Proteomes" id="UP000584931">
    <property type="component" value="Unassembled WGS sequence"/>
</dbReference>
<dbReference type="RefSeq" id="WP_237683364.1">
    <property type="nucleotide sequence ID" value="NZ_JACCHL010000001.1"/>
</dbReference>
<gene>
    <name evidence="1" type="ORF">HNR06_002529</name>
</gene>
<evidence type="ECO:0000313" key="1">
    <source>
        <dbReference type="EMBL" id="NYH52940.1"/>
    </source>
</evidence>
<sequence>MPALLVYEAPEAVSMVLDDHRGRWSPDAARWTATVSLAALTPGAGPGMPTYQVAVITAVACSGLLLRLAPMFSGLAVLDDRRSSGEAVARGDVLASVAGAYRSPTTATVPVAAIPALVLSIEQPEHVRARLRGITNRFEAIAVVVLARRSPNPLPR</sequence>
<name>A0A7Y9XEL9_9ACTN</name>
<accession>A0A7Y9XEL9</accession>